<dbReference type="InterPro" id="IPR055135">
    <property type="entry name" value="PRMT_dom"/>
</dbReference>
<keyword evidence="4 7" id="KW-0949">S-adenosyl-L-methionine</keyword>
<dbReference type="GO" id="GO:0032259">
    <property type="term" value="P:methylation"/>
    <property type="evidence" value="ECO:0007669"/>
    <property type="project" value="UniProtKB-KW"/>
</dbReference>
<dbReference type="OrthoDB" id="245173at2759"/>
<comment type="caution">
    <text evidence="10">The sequence shown here is derived from an EMBL/GenBank/DDBJ whole genome shotgun (WGS) entry which is preliminary data.</text>
</comment>
<dbReference type="GO" id="GO:0005634">
    <property type="term" value="C:nucleus"/>
    <property type="evidence" value="ECO:0007669"/>
    <property type="project" value="TreeGrafter"/>
</dbReference>
<feature type="domain" description="Methyltransferase" evidence="8">
    <location>
        <begin position="262"/>
        <end position="358"/>
    </location>
</feature>
<evidence type="ECO:0000256" key="4">
    <source>
        <dbReference type="ARBA" id="ARBA00022691"/>
    </source>
</evidence>
<proteinExistence type="predicted"/>
<dbReference type="PANTHER" id="PTHR11006:SF53">
    <property type="entry name" value="PROTEIN ARGININE N-METHYLTRANSFERASE 3"/>
    <property type="match status" value="1"/>
</dbReference>
<dbReference type="CDD" id="cd02440">
    <property type="entry name" value="AdoMet_MTases"/>
    <property type="match status" value="1"/>
</dbReference>
<dbReference type="InterPro" id="IPR019335">
    <property type="entry name" value="COG7"/>
</dbReference>
<dbReference type="Pfam" id="PF22528">
    <property type="entry name" value="PRMT_C"/>
    <property type="match status" value="1"/>
</dbReference>
<keyword evidence="2 7" id="KW-0489">Methyltransferase</keyword>
<dbReference type="GO" id="GO:0006886">
    <property type="term" value="P:intracellular protein transport"/>
    <property type="evidence" value="ECO:0007669"/>
    <property type="project" value="InterPro"/>
</dbReference>
<evidence type="ECO:0000313" key="11">
    <source>
        <dbReference type="Proteomes" id="UP000699462"/>
    </source>
</evidence>
<dbReference type="Pfam" id="PF13649">
    <property type="entry name" value="Methyltransf_25"/>
    <property type="match status" value="1"/>
</dbReference>
<evidence type="ECO:0000256" key="3">
    <source>
        <dbReference type="ARBA" id="ARBA00022679"/>
    </source>
</evidence>
<dbReference type="Gene3D" id="2.70.160.11">
    <property type="entry name" value="Hnrnp arginine n-methyltransferase1"/>
    <property type="match status" value="1"/>
</dbReference>
<name>A0A8T0D3Q8_9TREM</name>
<evidence type="ECO:0000313" key="10">
    <source>
        <dbReference type="EMBL" id="KAF8562503.1"/>
    </source>
</evidence>
<dbReference type="GO" id="GO:0042054">
    <property type="term" value="F:histone methyltransferase activity"/>
    <property type="evidence" value="ECO:0007669"/>
    <property type="project" value="TreeGrafter"/>
</dbReference>
<reference evidence="10 11" key="1">
    <citation type="submission" date="2019-07" db="EMBL/GenBank/DDBJ databases">
        <title>Annotation for the trematode Paragonimus westermani.</title>
        <authorList>
            <person name="Choi Y.-J."/>
        </authorList>
    </citation>
    <scope>NUCLEOTIDE SEQUENCE [LARGE SCALE GENOMIC DNA]</scope>
    <source>
        <strain evidence="10">180907_Pwestermani</strain>
    </source>
</reference>
<sequence>MAENAGLAGRDSISDEDSDEWEEIFDTASSNTEQNMLCLLCPHVCCGAEKFFQHLLSHPKWERLFSVEHCFISDQYDWIRFVNYVRLKKPDDFRQVFHDPSWNSKSEDSFRPVLDDDAVLSIDIEAILEEHGLKPSGDSSSVKNEHSHIDVANILEENRLLREQLIACKRLLSSVLDRPLTSEISTSDLAADSDEVQPVISAPLNHGRPHLFNNEDPNDSAYFTSYGHFAIHGEMLTDSIRTEAYRDFILSNGPTHFAGKCVLDVGCGSGILSLFAAEAGAAIVYGVEASTEIYAASLETLRASKMENRITLIRDRAETVKLPVDKVDVVISEWMGYFLLFESMLDSVLHVARRYLCPQTGRIYPRHYTLNLLAVSCSSTLRRDNVDLWQNVYGYPMPALRRAALSEAHVLSLSDAHQGGGDQLANIVVLTHVPCTIYNLDLYTMWQQGLHAADFQPLRNFGECPFSLLVDSKSGCAPMILDAFVGYFDVRFDDDASVQVTFSTSPMAPPTHWKQTVFFLDQPLKVEHGDRITGSLTVRRSVRDTRGLEFSLRVDPVRDQPVVYQSYLLDFSAFLNPEFDHKHWINEALKSAVLEHNVEQKASELVLQLQAQMKDVMQTVDRACLDAMHSIPRVIREVETLKVDATALGSELDTMRESVIRVDPDSQQTISHLAELDRTRRNAQAAANALRETERWSTLVHAMDELMSAGEVDQVCCNIEGMEQCLVSLTHLPDYASRVALVAQHKNSLESLIVPQLIQALEHTVPTGSAVDTETDMICAKREARHLIDLFRRIGRLDAAVNYYTNWLKTELKACWERCTQTNAFIHSPHILQTIEQLDVAEKPREADSFILSLEASSDNSECQRTRLLTFYAYLLEHFDYHLSARIFADAHPLITVESFSEALKILFDVQRSFILGASGSAAFSNQVHRIDLVGRLLRLALICCSHFGELLQSHFPDFLLEFSPAKPLSSSFQVDPNKHKLACTRLAVAVLTPFESIGQLFGKQARQRFERDLAGIRLTGSEPADFADILGQTLNKSLKLIHQAVQCCFDYTLGMGLPYLLSVIQFYWEALLAKWTVAMERSVEQLVSLDSRSGYSQASGFVSALQVASLTGELSLQADAFVEAILNKSTDYFSKILVNTDK</sequence>
<keyword evidence="11" id="KW-1185">Reference proteome</keyword>
<dbReference type="GO" id="GO:0035242">
    <property type="term" value="F:protein-arginine omega-N asymmetric methyltransferase activity"/>
    <property type="evidence" value="ECO:0007669"/>
    <property type="project" value="UniProtKB-EC"/>
</dbReference>
<dbReference type="InterPro" id="IPR029063">
    <property type="entry name" value="SAM-dependent_MTases_sf"/>
</dbReference>
<dbReference type="Gene3D" id="3.40.50.150">
    <property type="entry name" value="Vaccinia Virus protein VP39"/>
    <property type="match status" value="1"/>
</dbReference>
<protein>
    <recommendedName>
        <fullName evidence="1">type I protein arginine methyltransferase</fullName>
        <ecNumber evidence="1">2.1.1.319</ecNumber>
    </recommendedName>
</protein>
<dbReference type="Pfam" id="PF10191">
    <property type="entry name" value="COG7"/>
    <property type="match status" value="1"/>
</dbReference>
<dbReference type="FunFam" id="3.40.50.150:FF:000003">
    <property type="entry name" value="Blast:Protein arginine N-methyltransferase 1"/>
    <property type="match status" value="1"/>
</dbReference>
<dbReference type="AlphaFoldDB" id="A0A8T0D3Q8"/>
<evidence type="ECO:0000256" key="2">
    <source>
        <dbReference type="ARBA" id="ARBA00022603"/>
    </source>
</evidence>
<dbReference type="InterPro" id="IPR025799">
    <property type="entry name" value="Arg_MeTrfase"/>
</dbReference>
<dbReference type="EMBL" id="JTDF01019610">
    <property type="protein sequence ID" value="KAF8562503.1"/>
    <property type="molecule type" value="Genomic_DNA"/>
</dbReference>
<evidence type="ECO:0000256" key="6">
    <source>
        <dbReference type="ARBA" id="ARBA00049303"/>
    </source>
</evidence>
<organism evidence="10 11">
    <name type="scientific">Paragonimus westermani</name>
    <dbReference type="NCBI Taxonomy" id="34504"/>
    <lineage>
        <taxon>Eukaryota</taxon>
        <taxon>Metazoa</taxon>
        <taxon>Spiralia</taxon>
        <taxon>Lophotrochozoa</taxon>
        <taxon>Platyhelminthes</taxon>
        <taxon>Trematoda</taxon>
        <taxon>Digenea</taxon>
        <taxon>Plagiorchiida</taxon>
        <taxon>Troglotremata</taxon>
        <taxon>Troglotrematidae</taxon>
        <taxon>Paragonimus</taxon>
    </lineage>
</organism>
<evidence type="ECO:0000259" key="8">
    <source>
        <dbReference type="Pfam" id="PF13649"/>
    </source>
</evidence>
<evidence type="ECO:0000256" key="1">
    <source>
        <dbReference type="ARBA" id="ARBA00011925"/>
    </source>
</evidence>
<dbReference type="PROSITE" id="PS51678">
    <property type="entry name" value="SAM_MT_PRMT"/>
    <property type="match status" value="1"/>
</dbReference>
<evidence type="ECO:0000259" key="9">
    <source>
        <dbReference type="Pfam" id="PF22528"/>
    </source>
</evidence>
<dbReference type="GO" id="GO:0017119">
    <property type="term" value="C:Golgi transport complex"/>
    <property type="evidence" value="ECO:0007669"/>
    <property type="project" value="InterPro"/>
</dbReference>
<feature type="domain" description="Protein arginine N-methyltransferase" evidence="9">
    <location>
        <begin position="379"/>
        <end position="553"/>
    </location>
</feature>
<dbReference type="InterPro" id="IPR041698">
    <property type="entry name" value="Methyltransf_25"/>
</dbReference>
<accession>A0A8T0D3Q8</accession>
<evidence type="ECO:0000256" key="7">
    <source>
        <dbReference type="PROSITE-ProRule" id="PRU01015"/>
    </source>
</evidence>
<dbReference type="PANTHER" id="PTHR11006">
    <property type="entry name" value="PROTEIN ARGININE N-METHYLTRANSFERASE"/>
    <property type="match status" value="1"/>
</dbReference>
<keyword evidence="3 7" id="KW-0808">Transferase</keyword>
<dbReference type="SUPFAM" id="SSF53335">
    <property type="entry name" value="S-adenosyl-L-methionine-dependent methyltransferases"/>
    <property type="match status" value="1"/>
</dbReference>
<gene>
    <name evidence="10" type="ORF">P879_06002</name>
</gene>
<dbReference type="Proteomes" id="UP000699462">
    <property type="component" value="Unassembled WGS sequence"/>
</dbReference>
<comment type="catalytic activity">
    <reaction evidence="6">
        <text>L-arginyl-[protein] + S-adenosyl-L-methionine = N(omega)-methyl-L-arginyl-[protein] + S-adenosyl-L-homocysteine + H(+)</text>
        <dbReference type="Rhea" id="RHEA:48100"/>
        <dbReference type="Rhea" id="RHEA-COMP:10532"/>
        <dbReference type="Rhea" id="RHEA-COMP:11990"/>
        <dbReference type="ChEBI" id="CHEBI:15378"/>
        <dbReference type="ChEBI" id="CHEBI:29965"/>
        <dbReference type="ChEBI" id="CHEBI:57856"/>
        <dbReference type="ChEBI" id="CHEBI:59789"/>
        <dbReference type="ChEBI" id="CHEBI:65280"/>
    </reaction>
    <physiologicalReaction direction="left-to-right" evidence="6">
        <dbReference type="Rhea" id="RHEA:48101"/>
    </physiologicalReaction>
</comment>
<dbReference type="EC" id="2.1.1.319" evidence="1"/>
<dbReference type="SUPFAM" id="SSF57667">
    <property type="entry name" value="beta-beta-alpha zinc fingers"/>
    <property type="match status" value="1"/>
</dbReference>
<evidence type="ECO:0000256" key="5">
    <source>
        <dbReference type="ARBA" id="ARBA00047384"/>
    </source>
</evidence>
<comment type="catalytic activity">
    <reaction evidence="5">
        <text>L-arginyl-[protein] + 2 S-adenosyl-L-methionine = N(omega),N(omega)-dimethyl-L-arginyl-[protein] + 2 S-adenosyl-L-homocysteine + 2 H(+)</text>
        <dbReference type="Rhea" id="RHEA:48096"/>
        <dbReference type="Rhea" id="RHEA-COMP:10532"/>
        <dbReference type="Rhea" id="RHEA-COMP:11991"/>
        <dbReference type="ChEBI" id="CHEBI:15378"/>
        <dbReference type="ChEBI" id="CHEBI:29965"/>
        <dbReference type="ChEBI" id="CHEBI:57856"/>
        <dbReference type="ChEBI" id="CHEBI:59789"/>
        <dbReference type="ChEBI" id="CHEBI:61897"/>
        <dbReference type="EC" id="2.1.1.319"/>
    </reaction>
    <physiologicalReaction direction="left-to-right" evidence="5">
        <dbReference type="Rhea" id="RHEA:48097"/>
    </physiologicalReaction>
</comment>
<dbReference type="InterPro" id="IPR036236">
    <property type="entry name" value="Znf_C2H2_sf"/>
</dbReference>